<evidence type="ECO:0000256" key="6">
    <source>
        <dbReference type="ARBA" id="ARBA00023242"/>
    </source>
</evidence>
<comment type="caution">
    <text evidence="7">The sequence shown here is derived from an EMBL/GenBank/DDBJ whole genome shotgun (WGS) entry which is preliminary data.</text>
</comment>
<evidence type="ECO:0000256" key="4">
    <source>
        <dbReference type="ARBA" id="ARBA00023015"/>
    </source>
</evidence>
<dbReference type="PANTHER" id="PTHR12144">
    <property type="entry name" value="NEGATIVE ELONGATION FACTOR D"/>
    <property type="match status" value="1"/>
</dbReference>
<evidence type="ECO:0000256" key="1">
    <source>
        <dbReference type="ARBA" id="ARBA00004123"/>
    </source>
</evidence>
<proteinExistence type="inferred from homology"/>
<comment type="subcellular location">
    <subcellularLocation>
        <location evidence="1">Nucleus</location>
    </subcellularLocation>
</comment>
<evidence type="ECO:0000256" key="3">
    <source>
        <dbReference type="ARBA" id="ARBA00022491"/>
    </source>
</evidence>
<keyword evidence="5" id="KW-0804">Transcription</keyword>
<name>A0A1Y2AFA3_9FUNG</name>
<dbReference type="GO" id="GO:0032021">
    <property type="term" value="C:NELF complex"/>
    <property type="evidence" value="ECO:0007669"/>
    <property type="project" value="TreeGrafter"/>
</dbReference>
<keyword evidence="4" id="KW-0805">Transcription regulation</keyword>
<dbReference type="STRING" id="1754190.A0A1Y2AFA3"/>
<gene>
    <name evidence="7" type="ORF">LY90DRAFT_707535</name>
</gene>
<dbReference type="EMBL" id="MCOG01000269">
    <property type="protein sequence ID" value="ORY21278.1"/>
    <property type="molecule type" value="Genomic_DNA"/>
</dbReference>
<evidence type="ECO:0000256" key="5">
    <source>
        <dbReference type="ARBA" id="ARBA00023163"/>
    </source>
</evidence>
<evidence type="ECO:0000256" key="2">
    <source>
        <dbReference type="ARBA" id="ARBA00005726"/>
    </source>
</evidence>
<dbReference type="Pfam" id="PF04858">
    <property type="entry name" value="TH1"/>
    <property type="match status" value="1"/>
</dbReference>
<dbReference type="GO" id="GO:0034244">
    <property type="term" value="P:negative regulation of transcription elongation by RNA polymerase II"/>
    <property type="evidence" value="ECO:0007669"/>
    <property type="project" value="TreeGrafter"/>
</dbReference>
<comment type="similarity">
    <text evidence="2">Belongs to the NELF-D family.</text>
</comment>
<sequence>MDIDKEILDNNTEYELKSKTKIMSKSSSTEFLKDNEKNCNLLMEWSEILGIDTSKIFEETVKNIIVDKFDIKSDETLLSSPDLIKLPYWRNTIYYLEEKMQNTPKLQSVIKLIMDSGYENELAHSLSSGQYKESFNNSLMDSIISLSKINEELLPKYIQSFLDLCSQNVVNYIYSQTFLFRLINDPTIEEKKKYLIRYLSLKLDEYIDKIDASSKYSNIFSEALISSIQKMNSDFIVSVRNMRSEQDVVSLDITRVYNYYKDQRDNPSIEFLRHPNIYKLLLKEIFSNNNQSQDKKKIYTWLLAYATSVNDGDDAKERDKNISETINAITHLSIVLKKITPNTDLKEYFMDLLKATKIPITSMALISWIEKTMDDPNYFDLYNQVNVRPLTYDLLNEAAIRQPLQRSAIFNIYRKSFEKQYIGVISQTVMELKKRILGEFIFLMKTDFVIPVLNYMVDNASKIDESLSAYFVQNLISMIQPPYPKDIASLIVKIISQLSIKAYRNSDTNNELPQFLEQVLSLSTNKEEKDLIKNILQELSS</sequence>
<protein>
    <submittedName>
        <fullName evidence="7">Uncharacterized protein</fullName>
    </submittedName>
</protein>
<reference evidence="7 8" key="1">
    <citation type="submission" date="2016-08" db="EMBL/GenBank/DDBJ databases">
        <title>A Parts List for Fungal Cellulosomes Revealed by Comparative Genomics.</title>
        <authorList>
            <consortium name="DOE Joint Genome Institute"/>
            <person name="Haitjema C.H."/>
            <person name="Gilmore S.P."/>
            <person name="Henske J.K."/>
            <person name="Solomon K.V."/>
            <person name="De Groot R."/>
            <person name="Kuo A."/>
            <person name="Mondo S.J."/>
            <person name="Salamov A.A."/>
            <person name="Labutti K."/>
            <person name="Zhao Z."/>
            <person name="Chiniquy J."/>
            <person name="Barry K."/>
            <person name="Brewer H.M."/>
            <person name="Purvine S.O."/>
            <person name="Wright A.T."/>
            <person name="Boxma B."/>
            <person name="Van Alen T."/>
            <person name="Hackstein J.H."/>
            <person name="Baker S.E."/>
            <person name="Grigoriev I.V."/>
            <person name="O'Malley M.A."/>
        </authorList>
    </citation>
    <scope>NUCLEOTIDE SEQUENCE [LARGE SCALE GENOMIC DNA]</scope>
    <source>
        <strain evidence="7 8">G1</strain>
    </source>
</reference>
<dbReference type="OrthoDB" id="511287at2759"/>
<evidence type="ECO:0000313" key="8">
    <source>
        <dbReference type="Proteomes" id="UP000193920"/>
    </source>
</evidence>
<keyword evidence="6" id="KW-0539">Nucleus</keyword>
<organism evidence="7 8">
    <name type="scientific">Neocallimastix californiae</name>
    <dbReference type="NCBI Taxonomy" id="1754190"/>
    <lineage>
        <taxon>Eukaryota</taxon>
        <taxon>Fungi</taxon>
        <taxon>Fungi incertae sedis</taxon>
        <taxon>Chytridiomycota</taxon>
        <taxon>Chytridiomycota incertae sedis</taxon>
        <taxon>Neocallimastigomycetes</taxon>
        <taxon>Neocallimastigales</taxon>
        <taxon>Neocallimastigaceae</taxon>
        <taxon>Neocallimastix</taxon>
    </lineage>
</organism>
<dbReference type="PANTHER" id="PTHR12144:SF0">
    <property type="entry name" value="NEGATIVE ELONGATION FACTOR C_D"/>
    <property type="match status" value="1"/>
</dbReference>
<dbReference type="AlphaFoldDB" id="A0A1Y2AFA3"/>
<evidence type="ECO:0000313" key="7">
    <source>
        <dbReference type="EMBL" id="ORY21278.1"/>
    </source>
</evidence>
<dbReference type="GO" id="GO:0003723">
    <property type="term" value="F:RNA binding"/>
    <property type="evidence" value="ECO:0007669"/>
    <property type="project" value="TreeGrafter"/>
</dbReference>
<accession>A0A1Y2AFA3</accession>
<keyword evidence="3" id="KW-0678">Repressor</keyword>
<dbReference type="Proteomes" id="UP000193920">
    <property type="component" value="Unassembled WGS sequence"/>
</dbReference>
<keyword evidence="8" id="KW-1185">Reference proteome</keyword>
<dbReference type="InterPro" id="IPR006942">
    <property type="entry name" value="TH1"/>
</dbReference>